<dbReference type="InterPro" id="IPR001269">
    <property type="entry name" value="DUS_fam"/>
</dbReference>
<feature type="domain" description="DUS-like FMN-binding" evidence="10">
    <location>
        <begin position="28"/>
        <end position="298"/>
    </location>
</feature>
<dbReference type="Pfam" id="PF01207">
    <property type="entry name" value="Dus"/>
    <property type="match status" value="1"/>
</dbReference>
<keyword evidence="4" id="KW-0507">mRNA processing</keyword>
<reference evidence="11 12" key="1">
    <citation type="submission" date="2021-02" db="EMBL/GenBank/DDBJ databases">
        <title>Variation within the Batrachochytrium salamandrivorans European outbreak.</title>
        <authorList>
            <person name="Kelly M."/>
            <person name="Pasmans F."/>
            <person name="Shea T.P."/>
            <person name="Munoz J.F."/>
            <person name="Carranza S."/>
            <person name="Cuomo C.A."/>
            <person name="Martel A."/>
        </authorList>
    </citation>
    <scope>NUCLEOTIDE SEQUENCE [LARGE SCALE GENOMIC DNA]</scope>
    <source>
        <strain evidence="11 12">AMFP18/2</strain>
    </source>
</reference>
<dbReference type="InterPro" id="IPR035587">
    <property type="entry name" value="DUS-like_FMN-bd"/>
</dbReference>
<dbReference type="EMBL" id="JAFCIX010000176">
    <property type="protein sequence ID" value="KAH6596892.1"/>
    <property type="molecule type" value="Genomic_DNA"/>
</dbReference>
<evidence type="ECO:0000259" key="10">
    <source>
        <dbReference type="Pfam" id="PF01207"/>
    </source>
</evidence>
<dbReference type="SUPFAM" id="SSF51395">
    <property type="entry name" value="FMN-linked oxidoreductases"/>
    <property type="match status" value="1"/>
</dbReference>
<evidence type="ECO:0000256" key="7">
    <source>
        <dbReference type="ARBA" id="ARBA00048342"/>
    </source>
</evidence>
<dbReference type="InterPro" id="IPR013785">
    <property type="entry name" value="Aldolase_TIM"/>
</dbReference>
<evidence type="ECO:0000313" key="11">
    <source>
        <dbReference type="EMBL" id="KAH6596892.1"/>
    </source>
</evidence>
<gene>
    <name evidence="11" type="ORF">BASA50_004826</name>
</gene>
<evidence type="ECO:0000256" key="8">
    <source>
        <dbReference type="ARBA" id="ARBA00049447"/>
    </source>
</evidence>
<keyword evidence="3 9" id="KW-0288">FMN</keyword>
<dbReference type="PROSITE" id="PS01136">
    <property type="entry name" value="UPF0034"/>
    <property type="match status" value="1"/>
</dbReference>
<dbReference type="PANTHER" id="PTHR11082">
    <property type="entry name" value="TRNA-DIHYDROURIDINE SYNTHASE"/>
    <property type="match status" value="1"/>
</dbReference>
<evidence type="ECO:0000256" key="3">
    <source>
        <dbReference type="ARBA" id="ARBA00022643"/>
    </source>
</evidence>
<evidence type="ECO:0000256" key="9">
    <source>
        <dbReference type="PIRNR" id="PIRNR006621"/>
    </source>
</evidence>
<comment type="similarity">
    <text evidence="9">Belongs to the dus family.</text>
</comment>
<comment type="caution">
    <text evidence="11">The sequence shown here is derived from an EMBL/GenBank/DDBJ whole genome shotgun (WGS) entry which is preliminary data.</text>
</comment>
<evidence type="ECO:0000256" key="5">
    <source>
        <dbReference type="ARBA" id="ARBA00022694"/>
    </source>
</evidence>
<keyword evidence="5 9" id="KW-0819">tRNA processing</keyword>
<dbReference type="Proteomes" id="UP001648503">
    <property type="component" value="Unassembled WGS sequence"/>
</dbReference>
<proteinExistence type="inferred from homology"/>
<name>A0ABQ8FEU1_9FUNG</name>
<accession>A0ABQ8FEU1</accession>
<organism evidence="11 12">
    <name type="scientific">Batrachochytrium salamandrivorans</name>
    <dbReference type="NCBI Taxonomy" id="1357716"/>
    <lineage>
        <taxon>Eukaryota</taxon>
        <taxon>Fungi</taxon>
        <taxon>Fungi incertae sedis</taxon>
        <taxon>Chytridiomycota</taxon>
        <taxon>Chytridiomycota incertae sedis</taxon>
        <taxon>Chytridiomycetes</taxon>
        <taxon>Rhizophydiales</taxon>
        <taxon>Rhizophydiales incertae sedis</taxon>
        <taxon>Batrachochytrium</taxon>
    </lineage>
</organism>
<dbReference type="CDD" id="cd02801">
    <property type="entry name" value="DUS_like_FMN"/>
    <property type="match status" value="1"/>
</dbReference>
<comment type="catalytic activity">
    <reaction evidence="8">
        <text>a 5,6-dihydrouridine in mRNA + NADP(+) = a uridine in mRNA + NADPH + H(+)</text>
        <dbReference type="Rhea" id="RHEA:69855"/>
        <dbReference type="Rhea" id="RHEA-COMP:14658"/>
        <dbReference type="Rhea" id="RHEA-COMP:17789"/>
        <dbReference type="ChEBI" id="CHEBI:15378"/>
        <dbReference type="ChEBI" id="CHEBI:57783"/>
        <dbReference type="ChEBI" id="CHEBI:58349"/>
        <dbReference type="ChEBI" id="CHEBI:65315"/>
        <dbReference type="ChEBI" id="CHEBI:74443"/>
    </reaction>
    <physiologicalReaction direction="right-to-left" evidence="8">
        <dbReference type="Rhea" id="RHEA:69857"/>
    </physiologicalReaction>
</comment>
<evidence type="ECO:0000256" key="2">
    <source>
        <dbReference type="ARBA" id="ARBA00022630"/>
    </source>
</evidence>
<dbReference type="EC" id="1.3.1.-" evidence="9"/>
<evidence type="ECO:0000256" key="4">
    <source>
        <dbReference type="ARBA" id="ARBA00022664"/>
    </source>
</evidence>
<keyword evidence="2 9" id="KW-0285">Flavoprotein</keyword>
<evidence type="ECO:0000256" key="6">
    <source>
        <dbReference type="ARBA" id="ARBA00023002"/>
    </source>
</evidence>
<comment type="catalytic activity">
    <reaction evidence="7">
        <text>a 5,6-dihydrouridine in mRNA + NAD(+) = a uridine in mRNA + NADH + H(+)</text>
        <dbReference type="Rhea" id="RHEA:69851"/>
        <dbReference type="Rhea" id="RHEA-COMP:14658"/>
        <dbReference type="Rhea" id="RHEA-COMP:17789"/>
        <dbReference type="ChEBI" id="CHEBI:15378"/>
        <dbReference type="ChEBI" id="CHEBI:57540"/>
        <dbReference type="ChEBI" id="CHEBI:57945"/>
        <dbReference type="ChEBI" id="CHEBI:65315"/>
        <dbReference type="ChEBI" id="CHEBI:74443"/>
    </reaction>
    <physiologicalReaction direction="right-to-left" evidence="7">
        <dbReference type="Rhea" id="RHEA:69853"/>
    </physiologicalReaction>
</comment>
<comment type="function">
    <text evidence="9">Catalyzes the synthesis of dihydrouridine, a modified base found in the D-loop of most tRNAs.</text>
</comment>
<keyword evidence="6 9" id="KW-0560">Oxidoreductase</keyword>
<evidence type="ECO:0000256" key="1">
    <source>
        <dbReference type="ARBA" id="ARBA00001917"/>
    </source>
</evidence>
<dbReference type="InterPro" id="IPR018517">
    <property type="entry name" value="tRNA_hU_synthase_CS"/>
</dbReference>
<comment type="cofactor">
    <cofactor evidence="1 9">
        <name>FMN</name>
        <dbReference type="ChEBI" id="CHEBI:58210"/>
    </cofactor>
</comment>
<sequence length="327" mass="36660">MDEHCSEKSRRHPLEKLNDPNATYMRICAPMVRYSKLPFRELVRGYGVDLAYTPMILSDVFKHSQISRETEYKTNPLIDEPVVVQFAASNPTDLADAAELIAKYSNGVDLNCGCPQKWAIAEGIGSHLMEHPELVRDMVKQVKDRTRSVKMANGSSFPCSIKIRVHSDLRKTVEFVRRAEAVGVDWITVHGRTRTQRNTEELNVEGIRLAKESVSVPVFANGSIFTLKDADQLVADTGVDGVMCARGLLENPAMFGGHTSTPFECVERFLKLSVGYGSTHFITHHHLMYMLNASMERAEKRHFNCLSTLPAIVDYLSDHYGIDTSAL</sequence>
<evidence type="ECO:0000313" key="12">
    <source>
        <dbReference type="Proteomes" id="UP001648503"/>
    </source>
</evidence>
<protein>
    <recommendedName>
        <fullName evidence="9">tRNA-dihydrouridine synthase</fullName>
        <ecNumber evidence="9">1.3.1.-</ecNumber>
    </recommendedName>
</protein>
<dbReference type="PANTHER" id="PTHR11082:SF31">
    <property type="entry name" value="TRNA-DIHYDROURIDINE(20A_20B) SYNTHASE [NAD(P)+]-LIKE"/>
    <property type="match status" value="1"/>
</dbReference>
<keyword evidence="12" id="KW-1185">Reference proteome</keyword>
<dbReference type="PIRSF" id="PIRSF006621">
    <property type="entry name" value="Dus"/>
    <property type="match status" value="1"/>
</dbReference>
<dbReference type="Gene3D" id="3.20.20.70">
    <property type="entry name" value="Aldolase class I"/>
    <property type="match status" value="1"/>
</dbReference>